<dbReference type="InterPro" id="IPR012318">
    <property type="entry name" value="HTH_CRP"/>
</dbReference>
<dbReference type="AlphaFoldDB" id="A0A0A0BEC7"/>
<dbReference type="InterPro" id="IPR036388">
    <property type="entry name" value="WH-like_DNA-bd_sf"/>
</dbReference>
<dbReference type="Pfam" id="PF13545">
    <property type="entry name" value="HTH_Crp_2"/>
    <property type="match status" value="1"/>
</dbReference>
<evidence type="ECO:0000256" key="2">
    <source>
        <dbReference type="ARBA" id="ARBA00023125"/>
    </source>
</evidence>
<dbReference type="SUPFAM" id="SSF46785">
    <property type="entry name" value="Winged helix' DNA-binding domain"/>
    <property type="match status" value="1"/>
</dbReference>
<gene>
    <name evidence="5" type="ORF">LP43_2145</name>
</gene>
<dbReference type="STRING" id="392484.LP43_2145"/>
<dbReference type="RefSeq" id="WP_281085218.1">
    <property type="nucleotide sequence ID" value="NZ_JRQD01000005.1"/>
</dbReference>
<proteinExistence type="predicted"/>
<dbReference type="GO" id="GO:0003677">
    <property type="term" value="F:DNA binding"/>
    <property type="evidence" value="ECO:0007669"/>
    <property type="project" value="UniProtKB-KW"/>
</dbReference>
<dbReference type="Gene3D" id="2.60.120.10">
    <property type="entry name" value="Jelly Rolls"/>
    <property type="match status" value="1"/>
</dbReference>
<dbReference type="SMART" id="SM00419">
    <property type="entry name" value="HTH_CRP"/>
    <property type="match status" value="1"/>
</dbReference>
<evidence type="ECO:0000313" key="5">
    <source>
        <dbReference type="EMBL" id="KGM06271.1"/>
    </source>
</evidence>
<accession>A0A0A0BEC7</accession>
<evidence type="ECO:0000259" key="4">
    <source>
        <dbReference type="PROSITE" id="PS51063"/>
    </source>
</evidence>
<keyword evidence="1" id="KW-0805">Transcription regulation</keyword>
<evidence type="ECO:0000313" key="6">
    <source>
        <dbReference type="Proteomes" id="UP000029999"/>
    </source>
</evidence>
<dbReference type="EMBL" id="JRQD01000005">
    <property type="protein sequence ID" value="KGM06271.1"/>
    <property type="molecule type" value="Genomic_DNA"/>
</dbReference>
<dbReference type="InterPro" id="IPR014710">
    <property type="entry name" value="RmlC-like_jellyroll"/>
</dbReference>
<dbReference type="SMART" id="SM00100">
    <property type="entry name" value="cNMP"/>
    <property type="match status" value="1"/>
</dbReference>
<dbReference type="SUPFAM" id="SSF51206">
    <property type="entry name" value="cAMP-binding domain-like"/>
    <property type="match status" value="1"/>
</dbReference>
<name>A0A0A0BEC7_9GAMM</name>
<evidence type="ECO:0000256" key="1">
    <source>
        <dbReference type="ARBA" id="ARBA00023015"/>
    </source>
</evidence>
<evidence type="ECO:0000256" key="3">
    <source>
        <dbReference type="ARBA" id="ARBA00023163"/>
    </source>
</evidence>
<dbReference type="PROSITE" id="PS51063">
    <property type="entry name" value="HTH_CRP_2"/>
    <property type="match status" value="1"/>
</dbReference>
<protein>
    <submittedName>
        <fullName evidence="5">cAMP-binding protein</fullName>
    </submittedName>
</protein>
<dbReference type="GO" id="GO:0006355">
    <property type="term" value="P:regulation of DNA-templated transcription"/>
    <property type="evidence" value="ECO:0007669"/>
    <property type="project" value="InterPro"/>
</dbReference>
<reference evidence="5 6" key="1">
    <citation type="submission" date="2014-09" db="EMBL/GenBank/DDBJ databases">
        <authorList>
            <person name="Grob C."/>
            <person name="Taubert M."/>
            <person name="Howat A.M."/>
            <person name="Burns O.J."/>
            <person name="Dixon J.L."/>
            <person name="Chen Y."/>
            <person name="Murrell J.C."/>
        </authorList>
    </citation>
    <scope>NUCLEOTIDE SEQUENCE [LARGE SCALE GENOMIC DNA]</scope>
    <source>
        <strain evidence="5">L4</strain>
    </source>
</reference>
<keyword evidence="3" id="KW-0804">Transcription</keyword>
<dbReference type="InterPro" id="IPR000595">
    <property type="entry name" value="cNMP-bd_dom"/>
</dbReference>
<dbReference type="InterPro" id="IPR036390">
    <property type="entry name" value="WH_DNA-bd_sf"/>
</dbReference>
<comment type="caution">
    <text evidence="5">The sequence shown here is derived from an EMBL/GenBank/DDBJ whole genome shotgun (WGS) entry which is preliminary data.</text>
</comment>
<dbReference type="Gene3D" id="1.10.10.10">
    <property type="entry name" value="Winged helix-like DNA-binding domain superfamily/Winged helix DNA-binding domain"/>
    <property type="match status" value="1"/>
</dbReference>
<dbReference type="CDD" id="cd00038">
    <property type="entry name" value="CAP_ED"/>
    <property type="match status" value="1"/>
</dbReference>
<feature type="domain" description="HTH crp-type" evidence="4">
    <location>
        <begin position="154"/>
        <end position="224"/>
    </location>
</feature>
<dbReference type="Proteomes" id="UP000029999">
    <property type="component" value="Unassembled WGS sequence"/>
</dbReference>
<dbReference type="Pfam" id="PF00027">
    <property type="entry name" value="cNMP_binding"/>
    <property type="match status" value="1"/>
</dbReference>
<organism evidence="5 6">
    <name type="scientific">Methylophaga thiooxydans</name>
    <dbReference type="NCBI Taxonomy" id="392484"/>
    <lineage>
        <taxon>Bacteria</taxon>
        <taxon>Pseudomonadati</taxon>
        <taxon>Pseudomonadota</taxon>
        <taxon>Gammaproteobacteria</taxon>
        <taxon>Thiotrichales</taxon>
        <taxon>Piscirickettsiaceae</taxon>
        <taxon>Methylophaga</taxon>
    </lineage>
</organism>
<keyword evidence="2" id="KW-0238">DNA-binding</keyword>
<dbReference type="InterPro" id="IPR018490">
    <property type="entry name" value="cNMP-bd_dom_sf"/>
</dbReference>
<sequence length="246" mass="28155">MDTRVQEPGNNSYLIPQFEKMTTLSEQEQSLLAALEQDVRHYSADTTLTAEGEYSERLFMLKSGWACATRFLVDGQRQVLDIFLPGQILGLREMGLRHSLSEFYALTDVQACPFPKQRLTEIFEQAPRLTDLFFLAMAREQSILIERVTNIGRRTAAERLAHFLVEMKVRLNLRDMAFHLPINQTMIGDTLGLTSVHISRTLKQLSDQGLITYQNGDLKLLDLDGLIELSGFERAYLEITPDWTRL</sequence>